<organism evidence="2">
    <name type="scientific">Anopheles braziliensis</name>
    <dbReference type="NCBI Taxonomy" id="58242"/>
    <lineage>
        <taxon>Eukaryota</taxon>
        <taxon>Metazoa</taxon>
        <taxon>Ecdysozoa</taxon>
        <taxon>Arthropoda</taxon>
        <taxon>Hexapoda</taxon>
        <taxon>Insecta</taxon>
        <taxon>Pterygota</taxon>
        <taxon>Neoptera</taxon>
        <taxon>Endopterygota</taxon>
        <taxon>Diptera</taxon>
        <taxon>Nematocera</taxon>
        <taxon>Culicoidea</taxon>
        <taxon>Culicidae</taxon>
        <taxon>Anophelinae</taxon>
        <taxon>Anopheles</taxon>
    </lineage>
</organism>
<evidence type="ECO:0000256" key="1">
    <source>
        <dbReference type="SAM" id="MobiDB-lite"/>
    </source>
</evidence>
<protein>
    <submittedName>
        <fullName evidence="2">Putative secreted peptide</fullName>
    </submittedName>
</protein>
<accession>A0A2M3ZWA2</accession>
<dbReference type="EMBL" id="GGFM01011927">
    <property type="protein sequence ID" value="MBW32678.1"/>
    <property type="molecule type" value="Transcribed_RNA"/>
</dbReference>
<evidence type="ECO:0000313" key="2">
    <source>
        <dbReference type="EMBL" id="MBW32678.1"/>
    </source>
</evidence>
<feature type="compositionally biased region" description="Basic and acidic residues" evidence="1">
    <location>
        <begin position="67"/>
        <end position="76"/>
    </location>
</feature>
<name>A0A2M3ZWA2_9DIPT</name>
<sequence length="76" mass="8037">MKMALRISHTTFCPASLYSLVSCCCTTSGRVHRTVAMDSDRSAGDADYGYPSLPPEKNVGIAATHDGNGRRSGEAS</sequence>
<feature type="region of interest" description="Disordered" evidence="1">
    <location>
        <begin position="41"/>
        <end position="76"/>
    </location>
</feature>
<dbReference type="PROSITE" id="PS51257">
    <property type="entry name" value="PROKAR_LIPOPROTEIN"/>
    <property type="match status" value="1"/>
</dbReference>
<proteinExistence type="predicted"/>
<reference evidence="2" key="1">
    <citation type="submission" date="2018-01" db="EMBL/GenBank/DDBJ databases">
        <title>An insight into the sialome of Amazonian anophelines.</title>
        <authorList>
            <person name="Ribeiro J.M."/>
            <person name="Scarpassa V."/>
            <person name="Calvo E."/>
        </authorList>
    </citation>
    <scope>NUCLEOTIDE SEQUENCE</scope>
    <source>
        <tissue evidence="2">Salivary glands</tissue>
    </source>
</reference>
<dbReference type="AlphaFoldDB" id="A0A2M3ZWA2"/>